<dbReference type="AlphaFoldDB" id="A0A9N9AGP1"/>
<evidence type="ECO:0000313" key="1">
    <source>
        <dbReference type="EMBL" id="CAG8530240.1"/>
    </source>
</evidence>
<name>A0A9N9AGP1_9GLOM</name>
<evidence type="ECO:0000313" key="2">
    <source>
        <dbReference type="Proteomes" id="UP000789396"/>
    </source>
</evidence>
<gene>
    <name evidence="1" type="ORF">RFULGI_LOCUS3758</name>
</gene>
<comment type="caution">
    <text evidence="1">The sequence shown here is derived from an EMBL/GenBank/DDBJ whole genome shotgun (WGS) entry which is preliminary data.</text>
</comment>
<organism evidence="1 2">
    <name type="scientific">Racocetra fulgida</name>
    <dbReference type="NCBI Taxonomy" id="60492"/>
    <lineage>
        <taxon>Eukaryota</taxon>
        <taxon>Fungi</taxon>
        <taxon>Fungi incertae sedis</taxon>
        <taxon>Mucoromycota</taxon>
        <taxon>Glomeromycotina</taxon>
        <taxon>Glomeromycetes</taxon>
        <taxon>Diversisporales</taxon>
        <taxon>Gigasporaceae</taxon>
        <taxon>Racocetra</taxon>
    </lineage>
</organism>
<dbReference type="EMBL" id="CAJVPZ010003436">
    <property type="protein sequence ID" value="CAG8530240.1"/>
    <property type="molecule type" value="Genomic_DNA"/>
</dbReference>
<reference evidence="1" key="1">
    <citation type="submission" date="2021-06" db="EMBL/GenBank/DDBJ databases">
        <authorList>
            <person name="Kallberg Y."/>
            <person name="Tangrot J."/>
            <person name="Rosling A."/>
        </authorList>
    </citation>
    <scope>NUCLEOTIDE SEQUENCE</scope>
    <source>
        <strain evidence="1">IN212</strain>
    </source>
</reference>
<dbReference type="Proteomes" id="UP000789396">
    <property type="component" value="Unassembled WGS sequence"/>
</dbReference>
<proteinExistence type="predicted"/>
<protein>
    <submittedName>
        <fullName evidence="1">10030_t:CDS:1</fullName>
    </submittedName>
</protein>
<keyword evidence="2" id="KW-1185">Reference proteome</keyword>
<accession>A0A9N9AGP1</accession>
<sequence length="66" mass="7424">MDPPVVEIVDPLAIEIVDFSEIEILNLDSSTVEIVDFVESVDPPVVGQTFCSWDKMNYFLTLYAKS</sequence>